<feature type="compositionally biased region" description="Polar residues" evidence="1">
    <location>
        <begin position="299"/>
        <end position="310"/>
    </location>
</feature>
<name>A0A4U1FF53_MONMO</name>
<evidence type="ECO:0000313" key="3">
    <source>
        <dbReference type="Proteomes" id="UP000308365"/>
    </source>
</evidence>
<feature type="compositionally biased region" description="Low complexity" evidence="1">
    <location>
        <begin position="238"/>
        <end position="258"/>
    </location>
</feature>
<feature type="compositionally biased region" description="Pro residues" evidence="1">
    <location>
        <begin position="316"/>
        <end position="336"/>
    </location>
</feature>
<organism evidence="2 3">
    <name type="scientific">Monodon monoceros</name>
    <name type="common">Narwhal</name>
    <name type="synonym">Ceratodon monodon</name>
    <dbReference type="NCBI Taxonomy" id="40151"/>
    <lineage>
        <taxon>Eukaryota</taxon>
        <taxon>Metazoa</taxon>
        <taxon>Chordata</taxon>
        <taxon>Craniata</taxon>
        <taxon>Vertebrata</taxon>
        <taxon>Euteleostomi</taxon>
        <taxon>Mammalia</taxon>
        <taxon>Eutheria</taxon>
        <taxon>Laurasiatheria</taxon>
        <taxon>Artiodactyla</taxon>
        <taxon>Whippomorpha</taxon>
        <taxon>Cetacea</taxon>
        <taxon>Odontoceti</taxon>
        <taxon>Monodontidae</taxon>
        <taxon>Monodon</taxon>
    </lineage>
</organism>
<evidence type="ECO:0000313" key="2">
    <source>
        <dbReference type="EMBL" id="TKC48353.1"/>
    </source>
</evidence>
<reference evidence="3" key="1">
    <citation type="journal article" date="2019" name="IScience">
        <title>Narwhal Genome Reveals Long-Term Low Genetic Diversity despite Current Large Abundance Size.</title>
        <authorList>
            <person name="Westbury M.V."/>
            <person name="Petersen B."/>
            <person name="Garde E."/>
            <person name="Heide-Jorgensen M.P."/>
            <person name="Lorenzen E.D."/>
        </authorList>
    </citation>
    <scope>NUCLEOTIDE SEQUENCE [LARGE SCALE GENOMIC DNA]</scope>
</reference>
<comment type="caution">
    <text evidence="2">The sequence shown here is derived from an EMBL/GenBank/DDBJ whole genome shotgun (WGS) entry which is preliminary data.</text>
</comment>
<proteinExistence type="predicted"/>
<dbReference type="EMBL" id="RWIC01000166">
    <property type="protein sequence ID" value="TKC48353.1"/>
    <property type="molecule type" value="Genomic_DNA"/>
</dbReference>
<protein>
    <submittedName>
        <fullName evidence="2">Uncharacterized protein</fullName>
    </submittedName>
</protein>
<dbReference type="Proteomes" id="UP000308365">
    <property type="component" value="Unassembled WGS sequence"/>
</dbReference>
<accession>A0A4U1FF53</accession>
<evidence type="ECO:0000256" key="1">
    <source>
        <dbReference type="SAM" id="MobiDB-lite"/>
    </source>
</evidence>
<feature type="compositionally biased region" description="Basic and acidic residues" evidence="1">
    <location>
        <begin position="266"/>
        <end position="292"/>
    </location>
</feature>
<sequence>MRNCNVISEGVSGRARKTRMYPNHLPLPLSDAHFCLVYSEDLGFRLREECRFGDLSVASDSAFLLFGSLKTTLLRRTIYNYRVMCQVKTMLEASQVAPLKSSVCVLQGREGHWAQARDVCKRSIRGFPPRRTSPPDRSAVMDKLGSLRAELTTDRASLYSAWGGAVCGPAFSAPLSSRVPPATLPGNSPARPRAADLMPSRCRVLVGRDPGSGRPTPAGPPLQKPAVSGGHGPRRSQPDPFAPKARRPAAAAMAARDAPGSDTAELDAKDRGLWALRGARERAGPLRFDRSGQRAKPSRGSQAQVSTGLFSQAGPSPAPATSPPGPCRPAPTLRPP</sequence>
<feature type="region of interest" description="Disordered" evidence="1">
    <location>
        <begin position="182"/>
        <end position="336"/>
    </location>
</feature>
<dbReference type="AlphaFoldDB" id="A0A4U1FF53"/>
<gene>
    <name evidence="2" type="ORF">EI555_016309</name>
</gene>